<sequence length="77" mass="8753">MIPDPIQLLQDPPEWTEAEWDQIEAAAEAQDAERWMAQWLAAGDAAIRKETPEEMELEIANWLTCWDLYGVGGRALP</sequence>
<name>A0A6M3J1F3_9ZZZZ</name>
<evidence type="ECO:0000313" key="1">
    <source>
        <dbReference type="EMBL" id="QJA63424.1"/>
    </source>
</evidence>
<protein>
    <submittedName>
        <fullName evidence="1">Uncharacterized protein</fullName>
    </submittedName>
</protein>
<organism evidence="1">
    <name type="scientific">viral metagenome</name>
    <dbReference type="NCBI Taxonomy" id="1070528"/>
    <lineage>
        <taxon>unclassified sequences</taxon>
        <taxon>metagenomes</taxon>
        <taxon>organismal metagenomes</taxon>
    </lineage>
</organism>
<accession>A0A6M3J1F3</accession>
<dbReference type="AlphaFoldDB" id="A0A6M3J1F3"/>
<dbReference type="EMBL" id="MT141497">
    <property type="protein sequence ID" value="QJA63424.1"/>
    <property type="molecule type" value="Genomic_DNA"/>
</dbReference>
<gene>
    <name evidence="1" type="ORF">MM415B00627_0006</name>
</gene>
<reference evidence="1" key="1">
    <citation type="submission" date="2020-03" db="EMBL/GenBank/DDBJ databases">
        <title>The deep terrestrial virosphere.</title>
        <authorList>
            <person name="Holmfeldt K."/>
            <person name="Nilsson E."/>
            <person name="Simone D."/>
            <person name="Lopez-Fernandez M."/>
            <person name="Wu X."/>
            <person name="de Brujin I."/>
            <person name="Lundin D."/>
            <person name="Andersson A."/>
            <person name="Bertilsson S."/>
            <person name="Dopson M."/>
        </authorList>
    </citation>
    <scope>NUCLEOTIDE SEQUENCE</scope>
    <source>
        <strain evidence="1">MM415B00627</strain>
    </source>
</reference>
<proteinExistence type="predicted"/>